<dbReference type="Gene3D" id="3.60.15.10">
    <property type="entry name" value="Ribonuclease Z/Hydroxyacylglutathione hydrolase-like"/>
    <property type="match status" value="1"/>
</dbReference>
<feature type="binding site" evidence="10">
    <location>
        <position position="142"/>
    </location>
    <ligand>
        <name>Zn(2+)</name>
        <dbReference type="ChEBI" id="CHEBI:29105"/>
        <label>1</label>
        <note>catalytic</note>
    </ligand>
</feature>
<name>A0AA43RJT1_9LACT</name>
<dbReference type="GO" id="GO:0042802">
    <property type="term" value="F:identical protein binding"/>
    <property type="evidence" value="ECO:0007669"/>
    <property type="project" value="UniProtKB-ARBA"/>
</dbReference>
<dbReference type="InterPro" id="IPR013471">
    <property type="entry name" value="RNase_Z/BN"/>
</dbReference>
<dbReference type="SUPFAM" id="SSF56281">
    <property type="entry name" value="Metallo-hydrolase/oxidoreductase"/>
    <property type="match status" value="1"/>
</dbReference>
<feature type="binding site" evidence="10">
    <location>
        <position position="67"/>
    </location>
    <ligand>
        <name>Zn(2+)</name>
        <dbReference type="ChEBI" id="CHEBI:29105"/>
        <label>2</label>
        <note>catalytic</note>
    </ligand>
</feature>
<dbReference type="PANTHER" id="PTHR46018:SF2">
    <property type="entry name" value="ZINC PHOSPHODIESTERASE ELAC PROTEIN 1"/>
    <property type="match status" value="1"/>
</dbReference>
<organism evidence="11 12">
    <name type="scientific">Atopococcus tabaci</name>
    <dbReference type="NCBI Taxonomy" id="269774"/>
    <lineage>
        <taxon>Bacteria</taxon>
        <taxon>Bacillati</taxon>
        <taxon>Bacillota</taxon>
        <taxon>Bacilli</taxon>
        <taxon>Lactobacillales</taxon>
        <taxon>Carnobacteriaceae</taxon>
        <taxon>Atopococcus</taxon>
    </lineage>
</organism>
<keyword evidence="12" id="KW-1185">Reference proteome</keyword>
<dbReference type="PANTHER" id="PTHR46018">
    <property type="entry name" value="ZINC PHOSPHODIESTERASE ELAC PROTEIN 1"/>
    <property type="match status" value="1"/>
</dbReference>
<feature type="binding site" evidence="10">
    <location>
        <position position="63"/>
    </location>
    <ligand>
        <name>Zn(2+)</name>
        <dbReference type="ChEBI" id="CHEBI:29105"/>
        <label>1</label>
        <note>catalytic</note>
    </ligand>
</feature>
<evidence type="ECO:0000256" key="6">
    <source>
        <dbReference type="ARBA" id="ARBA00022759"/>
    </source>
</evidence>
<feature type="binding site" evidence="10">
    <location>
        <position position="68"/>
    </location>
    <ligand>
        <name>Zn(2+)</name>
        <dbReference type="ChEBI" id="CHEBI:29105"/>
        <label>2</label>
        <note>catalytic</note>
    </ligand>
</feature>
<feature type="binding site" evidence="10">
    <location>
        <position position="65"/>
    </location>
    <ligand>
        <name>Zn(2+)</name>
        <dbReference type="ChEBI" id="CHEBI:29105"/>
        <label>1</label>
        <note>catalytic</note>
    </ligand>
</feature>
<comment type="similarity">
    <text evidence="10">Belongs to the RNase Z family.</text>
</comment>
<evidence type="ECO:0000313" key="12">
    <source>
        <dbReference type="Proteomes" id="UP001171751"/>
    </source>
</evidence>
<dbReference type="FunFam" id="3.60.15.10:FF:000002">
    <property type="entry name" value="Ribonuclease Z"/>
    <property type="match status" value="1"/>
</dbReference>
<evidence type="ECO:0000256" key="7">
    <source>
        <dbReference type="ARBA" id="ARBA00022801"/>
    </source>
</evidence>
<keyword evidence="3 10" id="KW-0819">tRNA processing</keyword>
<comment type="catalytic activity">
    <reaction evidence="10">
        <text>Endonucleolytic cleavage of RNA, removing extra 3' nucleotides from tRNA precursor, generating 3' termini of tRNAs. A 3'-hydroxy group is left at the tRNA terminus and a 5'-phosphoryl group is left at the trailer molecule.</text>
        <dbReference type="EC" id="3.1.26.11"/>
    </reaction>
</comment>
<evidence type="ECO:0000256" key="2">
    <source>
        <dbReference type="ARBA" id="ARBA00012477"/>
    </source>
</evidence>
<evidence type="ECO:0000313" key="11">
    <source>
        <dbReference type="EMBL" id="MDO5456738.1"/>
    </source>
</evidence>
<evidence type="ECO:0000256" key="10">
    <source>
        <dbReference type="HAMAP-Rule" id="MF_01818"/>
    </source>
</evidence>
<reference evidence="11" key="1">
    <citation type="submission" date="2023-07" db="EMBL/GenBank/DDBJ databases">
        <title>Between Cages and Wild: Unraveling the Impact of Captivity on Animal Microbiomes and Antimicrobial Resistance.</title>
        <authorList>
            <person name="Schmartz G.P."/>
            <person name="Rehner J."/>
            <person name="Schuff M.J."/>
            <person name="Becker S.L."/>
            <person name="Kravczyk M."/>
            <person name="Gurevich A."/>
            <person name="Francke R."/>
            <person name="Mueller R."/>
            <person name="Keller V."/>
            <person name="Keller A."/>
        </authorList>
    </citation>
    <scope>NUCLEOTIDE SEQUENCE</scope>
    <source>
        <strain evidence="11">S39M_St_73</strain>
    </source>
</reference>
<evidence type="ECO:0000256" key="9">
    <source>
        <dbReference type="ARBA" id="ARBA00057812"/>
    </source>
</evidence>
<dbReference type="EC" id="3.1.26.11" evidence="2 10"/>
<dbReference type="GO" id="GO:0008270">
    <property type="term" value="F:zinc ion binding"/>
    <property type="evidence" value="ECO:0007669"/>
    <property type="project" value="UniProtKB-UniRule"/>
</dbReference>
<proteinExistence type="inferred from homology"/>
<sequence length="307" mass="34399">MELLFLGTGSGVPAKERNTQSIALKMLNERNEVWLFDCGEATQHQILKTSLKPRKITKIFITHMHGDHIYGLAGFLSSRSFQGGDESLTIYGPKGIKNFVMTNLKLSQTHLSYFIHFVELDQESGQLFEDEQLLVTYGLLDHGIPCYGFRIEEKKKPGTLLVDKLREDQVPSGPVYGKLKKGESVQLEDGRIIDGRDYIGEPIEGCVVTILSDTKPCPSREKLADQADMLVHESTFSAQEADLAKAYNHSTSLDAARLADKVNAKKLLLTHVSSRYVGSLAKQLEEEARTIFPNTQVVHDFFEIEIK</sequence>
<keyword evidence="7 10" id="KW-0378">Hydrolase</keyword>
<feature type="binding site" evidence="10">
    <location>
        <position position="213"/>
    </location>
    <ligand>
        <name>Zn(2+)</name>
        <dbReference type="ChEBI" id="CHEBI:29105"/>
        <label>1</label>
        <note>catalytic</note>
    </ligand>
</feature>
<dbReference type="NCBIfam" id="NF000801">
    <property type="entry name" value="PRK00055.1-3"/>
    <property type="match status" value="1"/>
</dbReference>
<evidence type="ECO:0000256" key="1">
    <source>
        <dbReference type="ARBA" id="ARBA00011738"/>
    </source>
</evidence>
<feature type="binding site" evidence="10">
    <location>
        <position position="213"/>
    </location>
    <ligand>
        <name>Zn(2+)</name>
        <dbReference type="ChEBI" id="CHEBI:29105"/>
        <label>2</label>
        <note>catalytic</note>
    </ligand>
</feature>
<protein>
    <recommendedName>
        <fullName evidence="2 10">Ribonuclease Z</fullName>
        <shortName evidence="10">RNase Z</shortName>
        <ecNumber evidence="2 10">3.1.26.11</ecNumber>
    </recommendedName>
    <alternativeName>
        <fullName evidence="10">tRNA 3 endonuclease</fullName>
    </alternativeName>
    <alternativeName>
        <fullName evidence="10">tRNase Z</fullName>
    </alternativeName>
</protein>
<dbReference type="EMBL" id="JAUNQW010000001">
    <property type="protein sequence ID" value="MDO5456738.1"/>
    <property type="molecule type" value="Genomic_DNA"/>
</dbReference>
<keyword evidence="8 10" id="KW-0862">Zinc</keyword>
<dbReference type="HAMAP" id="MF_01818">
    <property type="entry name" value="RNase_Z_BN"/>
    <property type="match status" value="1"/>
</dbReference>
<keyword evidence="6 10" id="KW-0255">Endonuclease</keyword>
<feature type="active site" description="Proton acceptor" evidence="10">
    <location>
        <position position="67"/>
    </location>
</feature>
<comment type="caution">
    <text evidence="11">The sequence shown here is derived from an EMBL/GenBank/DDBJ whole genome shotgun (WGS) entry which is preliminary data.</text>
</comment>
<dbReference type="Pfam" id="PF23023">
    <property type="entry name" value="Anti-Pycsar_Apyc1"/>
    <property type="match status" value="1"/>
</dbReference>
<feature type="binding site" evidence="10">
    <location>
        <position position="271"/>
    </location>
    <ligand>
        <name>Zn(2+)</name>
        <dbReference type="ChEBI" id="CHEBI:29105"/>
        <label>2</label>
        <note>catalytic</note>
    </ligand>
</feature>
<evidence type="ECO:0000256" key="4">
    <source>
        <dbReference type="ARBA" id="ARBA00022722"/>
    </source>
</evidence>
<comment type="function">
    <text evidence="9 10">Zinc phosphodiesterase, which displays some tRNA 3'-processing endonuclease activity. Probably involved in tRNA maturation, by removing a 3'-trailer from precursor tRNA.</text>
</comment>
<evidence type="ECO:0000256" key="5">
    <source>
        <dbReference type="ARBA" id="ARBA00022723"/>
    </source>
</evidence>
<dbReference type="Proteomes" id="UP001171751">
    <property type="component" value="Unassembled WGS sequence"/>
</dbReference>
<accession>A0AA43RJT1</accession>
<dbReference type="InterPro" id="IPR036866">
    <property type="entry name" value="RibonucZ/Hydroxyglut_hydro"/>
</dbReference>
<comment type="cofactor">
    <cofactor evidence="10">
        <name>Zn(2+)</name>
        <dbReference type="ChEBI" id="CHEBI:29105"/>
    </cofactor>
    <text evidence="10">Binds 2 Zn(2+) ions.</text>
</comment>
<comment type="subunit">
    <text evidence="1 10">Homodimer.</text>
</comment>
<keyword evidence="4 10" id="KW-0540">Nuclease</keyword>
<dbReference type="GO" id="GO:0042781">
    <property type="term" value="F:3'-tRNA processing endoribonuclease activity"/>
    <property type="evidence" value="ECO:0007669"/>
    <property type="project" value="UniProtKB-UniRule"/>
</dbReference>
<keyword evidence="5 10" id="KW-0479">Metal-binding</keyword>
<evidence type="ECO:0000256" key="3">
    <source>
        <dbReference type="ARBA" id="ARBA00022694"/>
    </source>
</evidence>
<evidence type="ECO:0000256" key="8">
    <source>
        <dbReference type="ARBA" id="ARBA00022833"/>
    </source>
</evidence>
<gene>
    <name evidence="10 11" type="primary">rnz</name>
    <name evidence="11" type="ORF">Q4F26_00195</name>
</gene>
<dbReference type="CDD" id="cd07717">
    <property type="entry name" value="RNaseZ_ZiPD-like_MBL-fold"/>
    <property type="match status" value="1"/>
</dbReference>
<dbReference type="NCBIfam" id="TIGR02651">
    <property type="entry name" value="RNase_Z"/>
    <property type="match status" value="1"/>
</dbReference>
<dbReference type="AlphaFoldDB" id="A0AA43RJT1"/>